<keyword evidence="2" id="KW-1185">Reference proteome</keyword>
<feature type="signal peptide" evidence="1">
    <location>
        <begin position="1"/>
        <end position="26"/>
    </location>
</feature>
<dbReference type="RefSeq" id="XP_056683117.1">
    <property type="nucleotide sequence ID" value="XM_056827139.1"/>
</dbReference>
<reference evidence="2" key="1">
    <citation type="journal article" date="2021" name="Nat. Commun.">
        <title>Genomic analyses provide insights into spinach domestication and the genetic basis of agronomic traits.</title>
        <authorList>
            <person name="Cai X."/>
            <person name="Sun X."/>
            <person name="Xu C."/>
            <person name="Sun H."/>
            <person name="Wang X."/>
            <person name="Ge C."/>
            <person name="Zhang Z."/>
            <person name="Wang Q."/>
            <person name="Fei Z."/>
            <person name="Jiao C."/>
            <person name="Wang Q."/>
        </authorList>
    </citation>
    <scope>NUCLEOTIDE SEQUENCE [LARGE SCALE GENOMIC DNA]</scope>
    <source>
        <strain evidence="2">cv. Varoflay</strain>
    </source>
</reference>
<evidence type="ECO:0000313" key="3">
    <source>
        <dbReference type="RefSeq" id="XP_056683117.1"/>
    </source>
</evidence>
<evidence type="ECO:0000313" key="2">
    <source>
        <dbReference type="Proteomes" id="UP000813463"/>
    </source>
</evidence>
<sequence>MGRVSINLVVIAVLAMLCATTAPVLGRVGTTSSEEKQLAVGYKLMLEEMEAIKKAQQNIYQNQKIKMMNSLPINIVESSREEAVRYIPCEVQGSYCNFIFGLNCCSSYFACVPMGVLGGVCVA</sequence>
<reference evidence="3" key="2">
    <citation type="submission" date="2025-08" db="UniProtKB">
        <authorList>
            <consortium name="RefSeq"/>
        </authorList>
    </citation>
    <scope>IDENTIFICATION</scope>
    <source>
        <tissue evidence="3">Leaf</tissue>
    </source>
</reference>
<name>A0ABM3QID6_SPIOL</name>
<evidence type="ECO:0000256" key="1">
    <source>
        <dbReference type="SAM" id="SignalP"/>
    </source>
</evidence>
<organism evidence="2 3">
    <name type="scientific">Spinacia oleracea</name>
    <name type="common">Spinach</name>
    <dbReference type="NCBI Taxonomy" id="3562"/>
    <lineage>
        <taxon>Eukaryota</taxon>
        <taxon>Viridiplantae</taxon>
        <taxon>Streptophyta</taxon>
        <taxon>Embryophyta</taxon>
        <taxon>Tracheophyta</taxon>
        <taxon>Spermatophyta</taxon>
        <taxon>Magnoliopsida</taxon>
        <taxon>eudicotyledons</taxon>
        <taxon>Gunneridae</taxon>
        <taxon>Pentapetalae</taxon>
        <taxon>Caryophyllales</taxon>
        <taxon>Chenopodiaceae</taxon>
        <taxon>Chenopodioideae</taxon>
        <taxon>Anserineae</taxon>
        <taxon>Spinacia</taxon>
    </lineage>
</organism>
<gene>
    <name evidence="3" type="primary">LOC130459657</name>
</gene>
<proteinExistence type="predicted"/>
<protein>
    <submittedName>
        <fullName evidence="3">Uncharacterized protein</fullName>
    </submittedName>
</protein>
<keyword evidence="1" id="KW-0732">Signal</keyword>
<dbReference type="Proteomes" id="UP000813463">
    <property type="component" value="Chromosome 4"/>
</dbReference>
<feature type="chain" id="PRO_5045625213" evidence="1">
    <location>
        <begin position="27"/>
        <end position="123"/>
    </location>
</feature>
<accession>A0ABM3QID6</accession>
<dbReference type="GeneID" id="130459657"/>